<comment type="caution">
    <text evidence="3">The sequence shown here is derived from an EMBL/GenBank/DDBJ whole genome shotgun (WGS) entry which is preliminary data.</text>
</comment>
<reference evidence="3 4" key="1">
    <citation type="submission" date="2017-01" db="EMBL/GenBank/DDBJ databases">
        <title>The cable genome- insights into the physiology and evolution of filamentous bacteria capable of sulfide oxidation via long distance electron transfer.</title>
        <authorList>
            <person name="Schreiber L."/>
            <person name="Bjerg J.T."/>
            <person name="Boggild A."/>
            <person name="Van De Vossenberg J."/>
            <person name="Meysman F."/>
            <person name="Nielsen L.P."/>
            <person name="Schramm A."/>
            <person name="Kjeldsen K.U."/>
        </authorList>
    </citation>
    <scope>NUCLEOTIDE SEQUENCE [LARGE SCALE GENOMIC DNA]</scope>
    <source>
        <strain evidence="3">MCF</strain>
    </source>
</reference>
<feature type="chain" id="PRO_5018735543" evidence="1">
    <location>
        <begin position="25"/>
        <end position="160"/>
    </location>
</feature>
<dbReference type="InterPro" id="IPR032033">
    <property type="entry name" value="Cytochrome_P460"/>
</dbReference>
<dbReference type="Gene3D" id="3.50.70.20">
    <property type="entry name" value="Cytochrome P460"/>
    <property type="match status" value="1"/>
</dbReference>
<protein>
    <submittedName>
        <fullName evidence="3">Cytochrome P460</fullName>
    </submittedName>
</protein>
<sequence>MFKKSGIGFCIGGILLCCTSSGLAAEMPEPNGAAVWKFITEESSFKDWKRLPEIPKSHGSFVPDTPEQKTYANKQALESTTLPLSNGAMVAKYNLSPANEIKAITIMYKSEGYNPSAGDWFWVEYDPDGKVQKEGKPESCIGCHAKAASNDYLLAHDLGK</sequence>
<dbReference type="Pfam" id="PF16694">
    <property type="entry name" value="Cytochrome_P460"/>
    <property type="match status" value="1"/>
</dbReference>
<organism evidence="3 4">
    <name type="scientific">Candidatus Electrothrix aarhusensis</name>
    <dbReference type="NCBI Taxonomy" id="1859131"/>
    <lineage>
        <taxon>Bacteria</taxon>
        <taxon>Pseudomonadati</taxon>
        <taxon>Thermodesulfobacteriota</taxon>
        <taxon>Desulfobulbia</taxon>
        <taxon>Desulfobulbales</taxon>
        <taxon>Desulfobulbaceae</taxon>
        <taxon>Candidatus Electrothrix</taxon>
    </lineage>
</organism>
<keyword evidence="1" id="KW-0732">Signal</keyword>
<accession>A0A3S3UBR6</accession>
<feature type="signal peptide" evidence="1">
    <location>
        <begin position="1"/>
        <end position="24"/>
    </location>
</feature>
<feature type="domain" description="Cytochrome P460" evidence="2">
    <location>
        <begin position="95"/>
        <end position="153"/>
    </location>
</feature>
<dbReference type="InterPro" id="IPR038142">
    <property type="entry name" value="Cytochrome_P460_sp"/>
</dbReference>
<dbReference type="EMBL" id="MTKO01000064">
    <property type="protein sequence ID" value="RWX46460.1"/>
    <property type="molecule type" value="Genomic_DNA"/>
</dbReference>
<dbReference type="AlphaFoldDB" id="A0A3S3UBR6"/>
<name>A0A3S3UBR6_9BACT</name>
<dbReference type="CDD" id="cd20716">
    <property type="entry name" value="cyt_P460_fam"/>
    <property type="match status" value="1"/>
</dbReference>
<dbReference type="Proteomes" id="UP000287853">
    <property type="component" value="Unassembled WGS sequence"/>
</dbReference>
<keyword evidence="4" id="KW-1185">Reference proteome</keyword>
<evidence type="ECO:0000259" key="2">
    <source>
        <dbReference type="Pfam" id="PF16694"/>
    </source>
</evidence>
<evidence type="ECO:0000313" key="3">
    <source>
        <dbReference type="EMBL" id="RWX46460.1"/>
    </source>
</evidence>
<evidence type="ECO:0000256" key="1">
    <source>
        <dbReference type="SAM" id="SignalP"/>
    </source>
</evidence>
<evidence type="ECO:0000313" key="4">
    <source>
        <dbReference type="Proteomes" id="UP000287853"/>
    </source>
</evidence>
<gene>
    <name evidence="3" type="ORF">H206_00869</name>
</gene>
<proteinExistence type="predicted"/>